<evidence type="ECO:0000256" key="1">
    <source>
        <dbReference type="SAM" id="Phobius"/>
    </source>
</evidence>
<evidence type="ECO:0000259" key="2">
    <source>
        <dbReference type="Pfam" id="PF02470"/>
    </source>
</evidence>
<keyword evidence="1" id="KW-1133">Transmembrane helix</keyword>
<evidence type="ECO:0000313" key="5">
    <source>
        <dbReference type="Proteomes" id="UP000062973"/>
    </source>
</evidence>
<keyword evidence="5" id="KW-1185">Reference proteome</keyword>
<protein>
    <submittedName>
        <fullName evidence="4">Putative Mce family protein</fullName>
    </submittedName>
</protein>
<evidence type="ECO:0000313" key="4">
    <source>
        <dbReference type="EMBL" id="AIJ26171.1"/>
    </source>
</evidence>
<dbReference type="OrthoDB" id="5241191at2"/>
<dbReference type="AlphaFoldDB" id="A0A076N4G4"/>
<feature type="domain" description="Mammalian cell entry C-terminal" evidence="3">
    <location>
        <begin position="116"/>
        <end position="309"/>
    </location>
</feature>
<dbReference type="HOGENOM" id="CLU_026704_2_0_11"/>
<dbReference type="GO" id="GO:0005576">
    <property type="term" value="C:extracellular region"/>
    <property type="evidence" value="ECO:0007669"/>
    <property type="project" value="TreeGrafter"/>
</dbReference>
<dbReference type="Proteomes" id="UP000062973">
    <property type="component" value="Chromosome"/>
</dbReference>
<dbReference type="RefSeq" id="WP_017985009.1">
    <property type="nucleotide sequence ID" value="NZ_AQUL01000001.1"/>
</dbReference>
<dbReference type="InterPro" id="IPR005693">
    <property type="entry name" value="Mce"/>
</dbReference>
<feature type="transmembrane region" description="Helical" evidence="1">
    <location>
        <begin position="12"/>
        <end position="30"/>
    </location>
</feature>
<dbReference type="PATRIC" id="fig|1068978.7.peg.6531"/>
<proteinExistence type="predicted"/>
<dbReference type="NCBIfam" id="TIGR00996">
    <property type="entry name" value="Mtu_fam_mce"/>
    <property type="match status" value="1"/>
</dbReference>
<keyword evidence="1" id="KW-0812">Transmembrane</keyword>
<dbReference type="eggNOG" id="COG1463">
    <property type="taxonomic scope" value="Bacteria"/>
</dbReference>
<dbReference type="EMBL" id="CP009110">
    <property type="protein sequence ID" value="AIJ26171.1"/>
    <property type="molecule type" value="Genomic_DNA"/>
</dbReference>
<keyword evidence="1" id="KW-0472">Membrane</keyword>
<name>A0A076N4G4_AMYME</name>
<accession>A0A076N4G4</accession>
<dbReference type="PANTHER" id="PTHR33371">
    <property type="entry name" value="INTERMEMBRANE PHOSPHOLIPID TRANSPORT SYSTEM BINDING PROTEIN MLAD-RELATED"/>
    <property type="match status" value="1"/>
</dbReference>
<dbReference type="InterPro" id="IPR052336">
    <property type="entry name" value="MlaD_Phospholipid_Transporter"/>
</dbReference>
<reference evidence="4 5" key="1">
    <citation type="submission" date="2014-07" db="EMBL/GenBank/DDBJ databases">
        <title>Whole Genome Sequence of the Amycolatopsis methanolica 239.</title>
        <authorList>
            <person name="Tang B."/>
        </authorList>
    </citation>
    <scope>NUCLEOTIDE SEQUENCE [LARGE SCALE GENOMIC DNA]</scope>
    <source>
        <strain evidence="4 5">239</strain>
    </source>
</reference>
<dbReference type="Pfam" id="PF11887">
    <property type="entry name" value="Mce4_CUP1"/>
    <property type="match status" value="1"/>
</dbReference>
<gene>
    <name evidence="4" type="primary">mce5C</name>
    <name evidence="4" type="ORF">AMETH_6079</name>
</gene>
<feature type="domain" description="Mce/MlaD" evidence="2">
    <location>
        <begin position="41"/>
        <end position="111"/>
    </location>
</feature>
<dbReference type="KEGG" id="amq:AMETH_6079"/>
<dbReference type="PRINTS" id="PR01782">
    <property type="entry name" value="MCEVIRFACTOR"/>
</dbReference>
<dbReference type="InterPro" id="IPR003399">
    <property type="entry name" value="Mce/MlaD"/>
</dbReference>
<dbReference type="STRING" id="1068978.AMETH_6079"/>
<dbReference type="InterPro" id="IPR024516">
    <property type="entry name" value="Mce_C"/>
</dbReference>
<sequence>MKAFEERNPVPIGIASVVIIALLTVAAYFYDDLPLIGGGAVYQAEFTEAAGLKADDEVRMAGVKIGQVKKIELNGGHVLVSFRAKNAFLGDQTRASIEIKTLLGQKYVALESAGKAPLDPASPIPVARTKAPFDVSDAFTGLSRTVDQIDTKQLAQSFQTIAQEFSGTPEQIRPALDSLSALSTTIAGRDEQLHKLLDNTSQLSKTLADRSGQFQRLIGDGTLLLDEVQARKTAISSLLQGARALSVQLAGLVSDNQQQLAPALAQLDQVTGLLERNQENLNVSLNQLAPFYRLFANTLGNGHWFDVYVCGLLPPTVNLNLLNINPGGCEPPATNSGVTGGGR</sequence>
<dbReference type="PANTHER" id="PTHR33371:SF18">
    <property type="entry name" value="MCE-FAMILY PROTEIN MCE3C"/>
    <property type="match status" value="1"/>
</dbReference>
<organism evidence="4 5">
    <name type="scientific">Amycolatopsis methanolica 239</name>
    <dbReference type="NCBI Taxonomy" id="1068978"/>
    <lineage>
        <taxon>Bacteria</taxon>
        <taxon>Bacillati</taxon>
        <taxon>Actinomycetota</taxon>
        <taxon>Actinomycetes</taxon>
        <taxon>Pseudonocardiales</taxon>
        <taxon>Pseudonocardiaceae</taxon>
        <taxon>Amycolatopsis</taxon>
        <taxon>Amycolatopsis methanolica group</taxon>
    </lineage>
</organism>
<dbReference type="Pfam" id="PF02470">
    <property type="entry name" value="MlaD"/>
    <property type="match status" value="1"/>
</dbReference>
<evidence type="ECO:0000259" key="3">
    <source>
        <dbReference type="Pfam" id="PF11887"/>
    </source>
</evidence>